<accession>A0A3N4M9J9</accession>
<sequence>MENKNVILTQEAIEKKIERIAYEIYEHNYDEPSIILAGIWDRGSILTQKIAAHLHRIAPFTVEVMEIKLDKQKPAEVELSRQLDFTGKVIVLIDDVANSGRTMLYALKPFLQFLPKKIQTAVLVDRRHKSFPLSVDFVGYSLATTLQDMVMVDVSGENISSAYLTN</sequence>
<dbReference type="Pfam" id="PF00156">
    <property type="entry name" value="Pribosyltran"/>
    <property type="match status" value="1"/>
</dbReference>
<dbReference type="SUPFAM" id="SSF53271">
    <property type="entry name" value="PRTase-like"/>
    <property type="match status" value="1"/>
</dbReference>
<dbReference type="OrthoDB" id="664757at2"/>
<dbReference type="PANTHER" id="PTHR11608:SF0">
    <property type="entry name" value="BIFUNCTIONAL PROTEIN PYRR"/>
    <property type="match status" value="1"/>
</dbReference>
<feature type="domain" description="Phosphoribosyltransferase" evidence="1">
    <location>
        <begin position="7"/>
        <end position="134"/>
    </location>
</feature>
<dbReference type="Gene3D" id="3.40.50.2020">
    <property type="match status" value="1"/>
</dbReference>
<evidence type="ECO:0000313" key="2">
    <source>
        <dbReference type="EMBL" id="RPD38306.1"/>
    </source>
</evidence>
<dbReference type="InterPro" id="IPR050137">
    <property type="entry name" value="PyrR_bifunctional"/>
</dbReference>
<dbReference type="RefSeq" id="WP_120519183.1">
    <property type="nucleotide sequence ID" value="NZ_QXZY01000016.1"/>
</dbReference>
<dbReference type="Proteomes" id="UP000279089">
    <property type="component" value="Unassembled WGS sequence"/>
</dbReference>
<protein>
    <submittedName>
        <fullName evidence="2">Phosphoribosyltransferase</fullName>
    </submittedName>
</protein>
<reference evidence="3" key="1">
    <citation type="submission" date="2018-11" db="EMBL/GenBank/DDBJ databases">
        <title>Chitinophaga lutea sp.nov., isolate from arsenic contaminated soil.</title>
        <authorList>
            <person name="Zong Y."/>
        </authorList>
    </citation>
    <scope>NUCLEOTIDE SEQUENCE [LARGE SCALE GENOMIC DNA]</scope>
    <source>
        <strain evidence="3">YLT18</strain>
    </source>
</reference>
<keyword evidence="2" id="KW-0808">Transferase</keyword>
<dbReference type="AlphaFoldDB" id="A0A3N4M9J9"/>
<dbReference type="InterPro" id="IPR000836">
    <property type="entry name" value="PRTase_dom"/>
</dbReference>
<dbReference type="InterPro" id="IPR029057">
    <property type="entry name" value="PRTase-like"/>
</dbReference>
<proteinExistence type="predicted"/>
<dbReference type="EMBL" id="RMBX01000016">
    <property type="protein sequence ID" value="RPD38306.1"/>
    <property type="molecule type" value="Genomic_DNA"/>
</dbReference>
<evidence type="ECO:0000259" key="1">
    <source>
        <dbReference type="Pfam" id="PF00156"/>
    </source>
</evidence>
<organism evidence="2 3">
    <name type="scientific">Chitinophaga barathri</name>
    <dbReference type="NCBI Taxonomy" id="1647451"/>
    <lineage>
        <taxon>Bacteria</taxon>
        <taxon>Pseudomonadati</taxon>
        <taxon>Bacteroidota</taxon>
        <taxon>Chitinophagia</taxon>
        <taxon>Chitinophagales</taxon>
        <taxon>Chitinophagaceae</taxon>
        <taxon>Chitinophaga</taxon>
    </lineage>
</organism>
<keyword evidence="2" id="KW-0328">Glycosyltransferase</keyword>
<evidence type="ECO:0000313" key="3">
    <source>
        <dbReference type="Proteomes" id="UP000279089"/>
    </source>
</evidence>
<gene>
    <name evidence="2" type="ORF">EG028_25810</name>
</gene>
<comment type="caution">
    <text evidence="2">The sequence shown here is derived from an EMBL/GenBank/DDBJ whole genome shotgun (WGS) entry which is preliminary data.</text>
</comment>
<keyword evidence="3" id="KW-1185">Reference proteome</keyword>
<dbReference type="GO" id="GO:0016757">
    <property type="term" value="F:glycosyltransferase activity"/>
    <property type="evidence" value="ECO:0007669"/>
    <property type="project" value="UniProtKB-KW"/>
</dbReference>
<dbReference type="CDD" id="cd06223">
    <property type="entry name" value="PRTases_typeI"/>
    <property type="match status" value="1"/>
</dbReference>
<dbReference type="PANTHER" id="PTHR11608">
    <property type="entry name" value="BIFUNCTIONAL PROTEIN PYRR"/>
    <property type="match status" value="1"/>
</dbReference>
<name>A0A3N4M9J9_9BACT</name>